<dbReference type="Proteomes" id="UP000032160">
    <property type="component" value="Chromosome I"/>
</dbReference>
<accession>X5MLA2</accession>
<feature type="transmembrane region" description="Helical" evidence="1">
    <location>
        <begin position="6"/>
        <end position="24"/>
    </location>
</feature>
<sequence>MDWTLILLGVVAIAGVGFGIWRAVRRRQASKSANPNDIYPLW</sequence>
<keyword evidence="1" id="KW-0472">Membrane</keyword>
<gene>
    <name evidence="2" type="ORF">BN1012_Phect1111</name>
</gene>
<dbReference type="STRING" id="1458461.BN1012_Phect1111"/>
<evidence type="ECO:0000313" key="2">
    <source>
        <dbReference type="EMBL" id="CDO59325.1"/>
    </source>
</evidence>
<dbReference type="AlphaFoldDB" id="X5MLA2"/>
<evidence type="ECO:0000313" key="3">
    <source>
        <dbReference type="Proteomes" id="UP000032160"/>
    </source>
</evidence>
<name>X5MLA2_9HYPH</name>
<protein>
    <submittedName>
        <fullName evidence="2">Uncharacterized protein</fullName>
    </submittedName>
</protein>
<dbReference type="KEGG" id="pect:BN1012_Phect1111"/>
<evidence type="ECO:0000256" key="1">
    <source>
        <dbReference type="SAM" id="Phobius"/>
    </source>
</evidence>
<organism evidence="2 3">
    <name type="scientific">Candidatus Phaeomarinibacter ectocarpi</name>
    <dbReference type="NCBI Taxonomy" id="1458461"/>
    <lineage>
        <taxon>Bacteria</taxon>
        <taxon>Pseudomonadati</taxon>
        <taxon>Pseudomonadota</taxon>
        <taxon>Alphaproteobacteria</taxon>
        <taxon>Hyphomicrobiales</taxon>
        <taxon>Parvibaculaceae</taxon>
        <taxon>Candidatus Phaeomarinibacter</taxon>
    </lineage>
</organism>
<proteinExistence type="predicted"/>
<dbReference type="HOGENOM" id="CLU_3248829_0_0_5"/>
<keyword evidence="1" id="KW-0812">Transmembrane</keyword>
<keyword evidence="1" id="KW-1133">Transmembrane helix</keyword>
<dbReference type="EMBL" id="HG966617">
    <property type="protein sequence ID" value="CDO59325.1"/>
    <property type="molecule type" value="Genomic_DNA"/>
</dbReference>
<reference evidence="2 3" key="1">
    <citation type="journal article" date="2014" name="Front. Genet.">
        <title>Genome and metabolic network of "Candidatus Phaeomarinobacter ectocarpi" Ec32, a new candidate genus of Alphaproteobacteria frequently associated with brown algae.</title>
        <authorList>
            <person name="Dittami S.M."/>
            <person name="Barbeyron T."/>
            <person name="Boyen C."/>
            <person name="Cambefort J."/>
            <person name="Collet G."/>
            <person name="Delage L."/>
            <person name="Gobet A."/>
            <person name="Groisillier A."/>
            <person name="Leblanc C."/>
            <person name="Michel G."/>
            <person name="Scornet D."/>
            <person name="Siegel A."/>
            <person name="Tapia J.E."/>
            <person name="Tonon T."/>
        </authorList>
    </citation>
    <scope>NUCLEOTIDE SEQUENCE [LARGE SCALE GENOMIC DNA]</scope>
    <source>
        <strain evidence="2 3">Ec32</strain>
    </source>
</reference>
<keyword evidence="3" id="KW-1185">Reference proteome</keyword>